<reference evidence="1 2" key="1">
    <citation type="submission" date="2023-01" db="EMBL/GenBank/DDBJ databases">
        <authorList>
            <person name="Kreplak J."/>
        </authorList>
    </citation>
    <scope>NUCLEOTIDE SEQUENCE [LARGE SCALE GENOMIC DNA]</scope>
</reference>
<sequence length="329" mass="38820">MTTRSQLKMRNKFRGGVFLWKSWETLAAETKAENPNNSTNKQAFSASISILIKNHMPQNYKQKYCTRNALAKSPMHDFQVWTDSNNFIHIPTKGAFFTWSNKRSHPFFIESRLDRYVANQILINTCIVSSISMLPKLRSDHFLILLDVQIQSHKKASQFRFLKAWTMHKDCIIVIEYVWRQKDIGCLMLVIYKKLQLLKHCLRKWNHSSFGNITLNIKLAEDKMKDIHAQPIPSWEEDLFKKMEFEAQVSLSNALDIKECYWKEKYKIQWHLEGDKNTAYFHRITKIKNAYKPITLLREGEECYTETSQIANHIVNFFQNIFSPNTSVL</sequence>
<name>A0AAV1ARX7_VICFA</name>
<organism evidence="1 2">
    <name type="scientific">Vicia faba</name>
    <name type="common">Broad bean</name>
    <name type="synonym">Faba vulgaris</name>
    <dbReference type="NCBI Taxonomy" id="3906"/>
    <lineage>
        <taxon>Eukaryota</taxon>
        <taxon>Viridiplantae</taxon>
        <taxon>Streptophyta</taxon>
        <taxon>Embryophyta</taxon>
        <taxon>Tracheophyta</taxon>
        <taxon>Spermatophyta</taxon>
        <taxon>Magnoliopsida</taxon>
        <taxon>eudicotyledons</taxon>
        <taxon>Gunneridae</taxon>
        <taxon>Pentapetalae</taxon>
        <taxon>rosids</taxon>
        <taxon>fabids</taxon>
        <taxon>Fabales</taxon>
        <taxon>Fabaceae</taxon>
        <taxon>Papilionoideae</taxon>
        <taxon>50 kb inversion clade</taxon>
        <taxon>NPAAA clade</taxon>
        <taxon>Hologalegina</taxon>
        <taxon>IRL clade</taxon>
        <taxon>Fabeae</taxon>
        <taxon>Vicia</taxon>
    </lineage>
</organism>
<dbReference type="Proteomes" id="UP001157006">
    <property type="component" value="Chromosome 5"/>
</dbReference>
<dbReference type="EMBL" id="OX451740">
    <property type="protein sequence ID" value="CAI8613214.1"/>
    <property type="molecule type" value="Genomic_DNA"/>
</dbReference>
<evidence type="ECO:0000313" key="2">
    <source>
        <dbReference type="Proteomes" id="UP001157006"/>
    </source>
</evidence>
<dbReference type="SUPFAM" id="SSF56219">
    <property type="entry name" value="DNase I-like"/>
    <property type="match status" value="1"/>
</dbReference>
<keyword evidence="2" id="KW-1185">Reference proteome</keyword>
<protein>
    <submittedName>
        <fullName evidence="1">Uncharacterized protein</fullName>
    </submittedName>
</protein>
<dbReference type="AlphaFoldDB" id="A0AAV1ARX7"/>
<evidence type="ECO:0000313" key="1">
    <source>
        <dbReference type="EMBL" id="CAI8613214.1"/>
    </source>
</evidence>
<dbReference type="PANTHER" id="PTHR33710:SF77">
    <property type="entry name" value="DNASE I-LIKE SUPERFAMILY PROTEIN"/>
    <property type="match status" value="1"/>
</dbReference>
<dbReference type="InterPro" id="IPR036691">
    <property type="entry name" value="Endo/exonu/phosph_ase_sf"/>
</dbReference>
<gene>
    <name evidence="1" type="ORF">VFH_V071040</name>
</gene>
<accession>A0AAV1ARX7</accession>
<dbReference type="PANTHER" id="PTHR33710">
    <property type="entry name" value="BNAC02G09200D PROTEIN"/>
    <property type="match status" value="1"/>
</dbReference>
<proteinExistence type="predicted"/>